<dbReference type="PANTHER" id="PTHR15503:SF45">
    <property type="entry name" value="RNA-DIRECTED DNA POLYMERASE HOMOLOG"/>
    <property type="match status" value="1"/>
</dbReference>
<protein>
    <submittedName>
        <fullName evidence="1">Retrotransposon protein</fullName>
    </submittedName>
</protein>
<evidence type="ECO:0000313" key="2">
    <source>
        <dbReference type="Proteomes" id="UP000325315"/>
    </source>
</evidence>
<dbReference type="Proteomes" id="UP000325315">
    <property type="component" value="Unassembled WGS sequence"/>
</dbReference>
<organism evidence="1 2">
    <name type="scientific">Gossypium australe</name>
    <dbReference type="NCBI Taxonomy" id="47621"/>
    <lineage>
        <taxon>Eukaryota</taxon>
        <taxon>Viridiplantae</taxon>
        <taxon>Streptophyta</taxon>
        <taxon>Embryophyta</taxon>
        <taxon>Tracheophyta</taxon>
        <taxon>Spermatophyta</taxon>
        <taxon>Magnoliopsida</taxon>
        <taxon>eudicotyledons</taxon>
        <taxon>Gunneridae</taxon>
        <taxon>Pentapetalae</taxon>
        <taxon>rosids</taxon>
        <taxon>malvids</taxon>
        <taxon>Malvales</taxon>
        <taxon>Malvaceae</taxon>
        <taxon>Malvoideae</taxon>
        <taxon>Gossypium</taxon>
    </lineage>
</organism>
<dbReference type="Gene3D" id="3.10.10.10">
    <property type="entry name" value="HIV Type 1 Reverse Transcriptase, subunit A, domain 1"/>
    <property type="match status" value="1"/>
</dbReference>
<keyword evidence="2" id="KW-1185">Reference proteome</keyword>
<dbReference type="OrthoDB" id="1735095at2759"/>
<proteinExistence type="predicted"/>
<dbReference type="InterPro" id="IPR043502">
    <property type="entry name" value="DNA/RNA_pol_sf"/>
</dbReference>
<dbReference type="EMBL" id="SMMG02000002">
    <property type="protein sequence ID" value="KAA3484453.1"/>
    <property type="molecule type" value="Genomic_DNA"/>
</dbReference>
<dbReference type="AlphaFoldDB" id="A0A5B6WSM8"/>
<dbReference type="InterPro" id="IPR032567">
    <property type="entry name" value="RTL1-rel"/>
</dbReference>
<dbReference type="SUPFAM" id="SSF56672">
    <property type="entry name" value="DNA/RNA polymerases"/>
    <property type="match status" value="1"/>
</dbReference>
<dbReference type="PANTHER" id="PTHR15503">
    <property type="entry name" value="LDOC1 RELATED"/>
    <property type="match status" value="1"/>
</dbReference>
<comment type="caution">
    <text evidence="1">The sequence shown here is derived from an EMBL/GenBank/DDBJ whole genome shotgun (WGS) entry which is preliminary data.</text>
</comment>
<accession>A0A5B6WSM8</accession>
<evidence type="ECO:0000313" key="1">
    <source>
        <dbReference type="EMBL" id="KAA3484453.1"/>
    </source>
</evidence>
<gene>
    <name evidence="1" type="ORF">EPI10_006537</name>
</gene>
<sequence>MSAKKLIRKSREAFLAYILDSRVSKMKFDQVQMVCDFIDVFLEELLGLPPEWEVEFAIELVLGFASISIAPHRMAPTELKELKAWLQELTDRAFTRPSVSPWGAPVLFVKKKDGMIREVGFLGHVISVEGIRVNLSKDFAILNWKRLGGKKVITYAS</sequence>
<name>A0A5B6WSM8_9ROSI</name>
<reference evidence="2" key="1">
    <citation type="journal article" date="2019" name="Plant Biotechnol. J.">
        <title>Genome sequencing of the Australian wild diploid species Gossypium australe highlights disease resistance and delayed gland morphogenesis.</title>
        <authorList>
            <person name="Cai Y."/>
            <person name="Cai X."/>
            <person name="Wang Q."/>
            <person name="Wang P."/>
            <person name="Zhang Y."/>
            <person name="Cai C."/>
            <person name="Xu Y."/>
            <person name="Wang K."/>
            <person name="Zhou Z."/>
            <person name="Wang C."/>
            <person name="Geng S."/>
            <person name="Li B."/>
            <person name="Dong Q."/>
            <person name="Hou Y."/>
            <person name="Wang H."/>
            <person name="Ai P."/>
            <person name="Liu Z."/>
            <person name="Yi F."/>
            <person name="Sun M."/>
            <person name="An G."/>
            <person name="Cheng J."/>
            <person name="Zhang Y."/>
            <person name="Shi Q."/>
            <person name="Xie Y."/>
            <person name="Shi X."/>
            <person name="Chang Y."/>
            <person name="Huang F."/>
            <person name="Chen Y."/>
            <person name="Hong S."/>
            <person name="Mi L."/>
            <person name="Sun Q."/>
            <person name="Zhang L."/>
            <person name="Zhou B."/>
            <person name="Peng R."/>
            <person name="Zhang X."/>
            <person name="Liu F."/>
        </authorList>
    </citation>
    <scope>NUCLEOTIDE SEQUENCE [LARGE SCALE GENOMIC DNA]</scope>
    <source>
        <strain evidence="2">cv. PA1801</strain>
    </source>
</reference>